<evidence type="ECO:0000313" key="5">
    <source>
        <dbReference type="EMBL" id="MTD26524.1"/>
    </source>
</evidence>
<dbReference type="Proteomes" id="UP000424752">
    <property type="component" value="Chromosome"/>
</dbReference>
<accession>A0A6I6EHM5</accession>
<dbReference type="KEGG" id="erwi:GN242_13130"/>
<feature type="transmembrane region" description="Helical" evidence="2">
    <location>
        <begin position="233"/>
        <end position="255"/>
    </location>
</feature>
<proteinExistence type="predicted"/>
<keyword evidence="2" id="KW-1133">Transmembrane helix</keyword>
<feature type="domain" description="ImpA N-terminal" evidence="3">
    <location>
        <begin position="12"/>
        <end position="113"/>
    </location>
</feature>
<dbReference type="InterPro" id="IPR021069">
    <property type="entry name" value="ImpA_C"/>
</dbReference>
<dbReference type="Proteomes" id="UP000480164">
    <property type="component" value="Unassembled WGS sequence"/>
</dbReference>
<keyword evidence="2" id="KW-0812">Transmembrane</keyword>
<keyword evidence="1" id="KW-0175">Coiled coil</keyword>
<dbReference type="AlphaFoldDB" id="A0A6I6EHM5"/>
<reference evidence="6 7" key="2">
    <citation type="submission" date="2019-12" db="EMBL/GenBank/DDBJ databases">
        <title>Erwinia sp. nov., isolated from droppings of birds in the Qinghai-Tiebt plateau of China.</title>
        <authorList>
            <person name="Ge Y."/>
        </authorList>
    </citation>
    <scope>NUCLEOTIDE SEQUENCE [LARGE SCALE GENOMIC DNA]</scope>
    <source>
        <strain evidence="6 7">J780</strain>
    </source>
</reference>
<gene>
    <name evidence="5" type="ORF">GK011_06135</name>
    <name evidence="6" type="ORF">GN242_13130</name>
</gene>
<dbReference type="Pfam" id="PF12486">
    <property type="entry name" value="VasL"/>
    <property type="match status" value="1"/>
</dbReference>
<evidence type="ECO:0000259" key="4">
    <source>
        <dbReference type="Pfam" id="PF12486"/>
    </source>
</evidence>
<dbReference type="RefSeq" id="WP_154751858.1">
    <property type="nucleotide sequence ID" value="NZ_CP046509.1"/>
</dbReference>
<dbReference type="Pfam" id="PF06812">
    <property type="entry name" value="ImpA_N"/>
    <property type="match status" value="1"/>
</dbReference>
<evidence type="ECO:0000256" key="1">
    <source>
        <dbReference type="SAM" id="Coils"/>
    </source>
</evidence>
<reference evidence="5 8" key="1">
    <citation type="submission" date="2019-11" db="EMBL/GenBank/DDBJ databases">
        <title>Erwinia sp. nov., isolated from feces of birds in Tibet plateau of China.</title>
        <authorList>
            <person name="Ge Y."/>
        </authorList>
    </citation>
    <scope>NUCLEOTIDE SEQUENCE [LARGE SCALE GENOMIC DNA]</scope>
    <source>
        <strain evidence="5 8">J316</strain>
    </source>
</reference>
<dbReference type="InterPro" id="IPR010657">
    <property type="entry name" value="ImpA_N"/>
</dbReference>
<evidence type="ECO:0000313" key="7">
    <source>
        <dbReference type="Proteomes" id="UP000424752"/>
    </source>
</evidence>
<keyword evidence="8" id="KW-1185">Reference proteome</keyword>
<sequence>MSDNSQSIIIQTGSDPRQRAEFSAIREEINKINHPARPEVNWNQIETLALTLFRCHGVDLQTAVYYSLARTQRHGLAGFTEGCELLAGMIVGQWERLWPQQELARTEILDWFNTRVGNQVRQHHFVSGDLRLVYRAERALQLMCDKLQQVELKRVPRIENLLYLMQNSAKRLEANAEEGRIAQSSASDTPTMVYLSIPGTEPAQSTTQPAATELIPGGVTVHSSSPAKTISSALRGFVCGVSFCLLMAAAGYLVVIRPAQQQLTLLAERPEGAVELWLSQPDIATYSEHLRQLENLSPLSALQTADNSLALARERWPNHAAQLAASQRWERVRQTRLGAERAENSYFQLQQQLQALSKKLIEQEQARGSLTISWLKTAVYKMQSELNRETPLEELLRQFAVAAEQDQPVPPVLIKQIDDRLNTLLSRYHQLTQQAEPAR</sequence>
<keyword evidence="2" id="KW-0472">Membrane</keyword>
<evidence type="ECO:0000259" key="3">
    <source>
        <dbReference type="Pfam" id="PF06812"/>
    </source>
</evidence>
<dbReference type="EMBL" id="WLZX01000002">
    <property type="protein sequence ID" value="MTD26524.1"/>
    <property type="molecule type" value="Genomic_DNA"/>
</dbReference>
<evidence type="ECO:0000256" key="2">
    <source>
        <dbReference type="SAM" id="Phobius"/>
    </source>
</evidence>
<feature type="domain" description="ImpA C-terminal" evidence="4">
    <location>
        <begin position="286"/>
        <end position="431"/>
    </location>
</feature>
<dbReference type="PANTHER" id="PTHR37024:SF5">
    <property type="entry name" value="IMPA N-TERMINAL DOMAIN-CONTAINING PROTEIN"/>
    <property type="match status" value="1"/>
</dbReference>
<evidence type="ECO:0000313" key="6">
    <source>
        <dbReference type="EMBL" id="QGU88108.1"/>
    </source>
</evidence>
<accession>A0A6L6GM60</accession>
<evidence type="ECO:0000313" key="8">
    <source>
        <dbReference type="Proteomes" id="UP000480164"/>
    </source>
</evidence>
<evidence type="ECO:0008006" key="9">
    <source>
        <dbReference type="Google" id="ProtNLM"/>
    </source>
</evidence>
<protein>
    <recommendedName>
        <fullName evidence="9">Type VI secretion system ImpA family N-terminal domain-containing protein</fullName>
    </recommendedName>
</protein>
<organism evidence="6 7">
    <name type="scientific">Erwinia sorbitola</name>
    <dbReference type="NCBI Taxonomy" id="2681984"/>
    <lineage>
        <taxon>Bacteria</taxon>
        <taxon>Pseudomonadati</taxon>
        <taxon>Pseudomonadota</taxon>
        <taxon>Gammaproteobacteria</taxon>
        <taxon>Enterobacterales</taxon>
        <taxon>Erwiniaceae</taxon>
        <taxon>Erwinia</taxon>
    </lineage>
</organism>
<dbReference type="PANTHER" id="PTHR37024">
    <property type="entry name" value="TYPE VI SECRETION SYSTEM DUF2094 AND IMPA-RELATED DOMAIN PROTEIN"/>
    <property type="match status" value="1"/>
</dbReference>
<dbReference type="EMBL" id="CP046509">
    <property type="protein sequence ID" value="QGU88108.1"/>
    <property type="molecule type" value="Genomic_DNA"/>
</dbReference>
<name>A0A6I6EHM5_9GAMM</name>
<feature type="coiled-coil region" evidence="1">
    <location>
        <begin position="339"/>
        <end position="366"/>
    </location>
</feature>